<evidence type="ECO:0000313" key="2">
    <source>
        <dbReference type="EMBL" id="KAI5339025.1"/>
    </source>
</evidence>
<organism evidence="2 3">
    <name type="scientific">Prunus dulcis</name>
    <name type="common">Almond</name>
    <name type="synonym">Amygdalus dulcis</name>
    <dbReference type="NCBI Taxonomy" id="3755"/>
    <lineage>
        <taxon>Eukaryota</taxon>
        <taxon>Viridiplantae</taxon>
        <taxon>Streptophyta</taxon>
        <taxon>Embryophyta</taxon>
        <taxon>Tracheophyta</taxon>
        <taxon>Spermatophyta</taxon>
        <taxon>Magnoliopsida</taxon>
        <taxon>eudicotyledons</taxon>
        <taxon>Gunneridae</taxon>
        <taxon>Pentapetalae</taxon>
        <taxon>rosids</taxon>
        <taxon>fabids</taxon>
        <taxon>Rosales</taxon>
        <taxon>Rosaceae</taxon>
        <taxon>Amygdaloideae</taxon>
        <taxon>Amygdaleae</taxon>
        <taxon>Prunus</taxon>
    </lineage>
</organism>
<accession>A0AAD4ZAL5</accession>
<comment type="caution">
    <text evidence="2">The sequence shown here is derived from an EMBL/GenBank/DDBJ whole genome shotgun (WGS) entry which is preliminary data.</text>
</comment>
<evidence type="ECO:0000256" key="1">
    <source>
        <dbReference type="SAM" id="MobiDB-lite"/>
    </source>
</evidence>
<name>A0AAD4ZAL5_PRUDU</name>
<protein>
    <submittedName>
        <fullName evidence="2">Uncharacterized protein</fullName>
    </submittedName>
</protein>
<dbReference type="Proteomes" id="UP001054821">
    <property type="component" value="Chromosome 3"/>
</dbReference>
<evidence type="ECO:0000313" key="3">
    <source>
        <dbReference type="Proteomes" id="UP001054821"/>
    </source>
</evidence>
<sequence length="86" mass="9755">MTVMRSWRVVDEEEEEEEEEEREGVFGVLKGRSEGTPKLNELGLEQSQDGLPTGKLLVSSQKQNREDREGGPKRTISCYGRADPEM</sequence>
<dbReference type="EMBL" id="JAJFAZ020000003">
    <property type="protein sequence ID" value="KAI5339025.1"/>
    <property type="molecule type" value="Genomic_DNA"/>
</dbReference>
<reference evidence="2 3" key="1">
    <citation type="journal article" date="2022" name="G3 (Bethesda)">
        <title>Whole-genome sequence and methylome profiling of the almond [Prunus dulcis (Mill.) D.A. Webb] cultivar 'Nonpareil'.</title>
        <authorList>
            <person name="D'Amico-Willman K.M."/>
            <person name="Ouma W.Z."/>
            <person name="Meulia T."/>
            <person name="Sideli G.M."/>
            <person name="Gradziel T.M."/>
            <person name="Fresnedo-Ramirez J."/>
        </authorList>
    </citation>
    <scope>NUCLEOTIDE SEQUENCE [LARGE SCALE GENOMIC DNA]</scope>
    <source>
        <strain evidence="2">Clone GOH B32 T37-40</strain>
    </source>
</reference>
<gene>
    <name evidence="2" type="ORF">L3X38_018297</name>
</gene>
<keyword evidence="3" id="KW-1185">Reference proteome</keyword>
<proteinExistence type="predicted"/>
<feature type="region of interest" description="Disordered" evidence="1">
    <location>
        <begin position="1"/>
        <end position="86"/>
    </location>
</feature>
<dbReference type="AlphaFoldDB" id="A0AAD4ZAL5"/>
<feature type="compositionally biased region" description="Basic and acidic residues" evidence="1">
    <location>
        <begin position="63"/>
        <end position="72"/>
    </location>
</feature>
<feature type="compositionally biased region" description="Acidic residues" evidence="1">
    <location>
        <begin position="11"/>
        <end position="22"/>
    </location>
</feature>